<feature type="region of interest" description="Disordered" evidence="1">
    <location>
        <begin position="22"/>
        <end position="91"/>
    </location>
</feature>
<sequence length="91" mass="10840">MGKRKKHDDFATVEVQQNYQAAQEFPEGTYGNPINDEPLQAREHDPKRRHYSNFNYENKNLHEDLPRKYPFAHQPENYPHNEGLDDDSKKN</sequence>
<protein>
    <recommendedName>
        <fullName evidence="4">Cytosolic protein</fullName>
    </recommendedName>
</protein>
<comment type="caution">
    <text evidence="2">The sequence shown here is derived from an EMBL/GenBank/DDBJ whole genome shotgun (WGS) entry which is preliminary data.</text>
</comment>
<evidence type="ECO:0000313" key="3">
    <source>
        <dbReference type="Proteomes" id="UP001500740"/>
    </source>
</evidence>
<organism evidence="2 3">
    <name type="scientific">Alkalibacillus silvisoli</name>
    <dbReference type="NCBI Taxonomy" id="392823"/>
    <lineage>
        <taxon>Bacteria</taxon>
        <taxon>Bacillati</taxon>
        <taxon>Bacillota</taxon>
        <taxon>Bacilli</taxon>
        <taxon>Bacillales</taxon>
        <taxon>Bacillaceae</taxon>
        <taxon>Alkalibacillus</taxon>
    </lineage>
</organism>
<gene>
    <name evidence="2" type="ORF">GCM10008935_20600</name>
</gene>
<dbReference type="EMBL" id="BAAACZ010000017">
    <property type="protein sequence ID" value="GAA0464729.1"/>
    <property type="molecule type" value="Genomic_DNA"/>
</dbReference>
<evidence type="ECO:0000256" key="1">
    <source>
        <dbReference type="SAM" id="MobiDB-lite"/>
    </source>
</evidence>
<proteinExistence type="predicted"/>
<feature type="compositionally biased region" description="Basic and acidic residues" evidence="1">
    <location>
        <begin position="82"/>
        <end position="91"/>
    </location>
</feature>
<dbReference type="Proteomes" id="UP001500740">
    <property type="component" value="Unassembled WGS sequence"/>
</dbReference>
<reference evidence="2 3" key="1">
    <citation type="journal article" date="2019" name="Int. J. Syst. Evol. Microbiol.">
        <title>The Global Catalogue of Microorganisms (GCM) 10K type strain sequencing project: providing services to taxonomists for standard genome sequencing and annotation.</title>
        <authorList>
            <consortium name="The Broad Institute Genomics Platform"/>
            <consortium name="The Broad Institute Genome Sequencing Center for Infectious Disease"/>
            <person name="Wu L."/>
            <person name="Ma J."/>
        </authorList>
    </citation>
    <scope>NUCLEOTIDE SEQUENCE [LARGE SCALE GENOMIC DNA]</scope>
    <source>
        <strain evidence="2 3">JCM 14193</strain>
    </source>
</reference>
<accession>A0ABN1A0R0</accession>
<name>A0ABN1A0R0_9BACI</name>
<keyword evidence="3" id="KW-1185">Reference proteome</keyword>
<evidence type="ECO:0000313" key="2">
    <source>
        <dbReference type="EMBL" id="GAA0464729.1"/>
    </source>
</evidence>
<dbReference type="RefSeq" id="WP_343783472.1">
    <property type="nucleotide sequence ID" value="NZ_BAAACZ010000017.1"/>
</dbReference>
<evidence type="ECO:0008006" key="4">
    <source>
        <dbReference type="Google" id="ProtNLM"/>
    </source>
</evidence>